<name>A0ABT6MXF7_9SPHN</name>
<dbReference type="Proteomes" id="UP001160625">
    <property type="component" value="Unassembled WGS sequence"/>
</dbReference>
<dbReference type="SUPFAM" id="SSF56935">
    <property type="entry name" value="Porins"/>
    <property type="match status" value="1"/>
</dbReference>
<keyword evidence="2" id="KW-0472">Membrane</keyword>
<dbReference type="PANTHER" id="PTHR47234">
    <property type="match status" value="1"/>
</dbReference>
<keyword evidence="5" id="KW-0732">Signal</keyword>
<feature type="chain" id="PRO_5047177321" description="TonB-dependent receptor" evidence="5">
    <location>
        <begin position="30"/>
        <end position="796"/>
    </location>
</feature>
<reference evidence="6" key="1">
    <citation type="submission" date="2023-04" db="EMBL/GenBank/DDBJ databases">
        <title>Sphingomonas sp. MAHUQ-71 isolated from rice field.</title>
        <authorList>
            <person name="Huq M.A."/>
        </authorList>
    </citation>
    <scope>NUCLEOTIDE SEQUENCE</scope>
    <source>
        <strain evidence="6">MAHUQ-71</strain>
    </source>
</reference>
<accession>A0ABT6MXF7</accession>
<organism evidence="6 7">
    <name type="scientific">Sphingomonas oryzagri</name>
    <dbReference type="NCBI Taxonomy" id="3042314"/>
    <lineage>
        <taxon>Bacteria</taxon>
        <taxon>Pseudomonadati</taxon>
        <taxon>Pseudomonadota</taxon>
        <taxon>Alphaproteobacteria</taxon>
        <taxon>Sphingomonadales</taxon>
        <taxon>Sphingomonadaceae</taxon>
        <taxon>Sphingomonas</taxon>
    </lineage>
</organism>
<evidence type="ECO:0008006" key="8">
    <source>
        <dbReference type="Google" id="ProtNLM"/>
    </source>
</evidence>
<protein>
    <recommendedName>
        <fullName evidence="8">TonB-dependent receptor</fullName>
    </recommendedName>
</protein>
<evidence type="ECO:0000313" key="7">
    <source>
        <dbReference type="Proteomes" id="UP001160625"/>
    </source>
</evidence>
<evidence type="ECO:0000313" key="6">
    <source>
        <dbReference type="EMBL" id="MDH7637466.1"/>
    </source>
</evidence>
<feature type="region of interest" description="Disordered" evidence="4">
    <location>
        <begin position="32"/>
        <end position="51"/>
    </location>
</feature>
<evidence type="ECO:0000256" key="4">
    <source>
        <dbReference type="SAM" id="MobiDB-lite"/>
    </source>
</evidence>
<keyword evidence="7" id="KW-1185">Reference proteome</keyword>
<evidence type="ECO:0000256" key="1">
    <source>
        <dbReference type="ARBA" id="ARBA00004442"/>
    </source>
</evidence>
<dbReference type="EMBL" id="JARYGZ010000001">
    <property type="protein sequence ID" value="MDH7637466.1"/>
    <property type="molecule type" value="Genomic_DNA"/>
</dbReference>
<dbReference type="InterPro" id="IPR036942">
    <property type="entry name" value="Beta-barrel_TonB_sf"/>
</dbReference>
<dbReference type="PANTHER" id="PTHR47234:SF1">
    <property type="entry name" value="TONB-DEPENDENT RECEPTOR"/>
    <property type="match status" value="1"/>
</dbReference>
<proteinExistence type="predicted"/>
<sequence>MNGVYRRAMGAAGLTSMYGLLLVAAPAGAQTVAPAPAPAGPSADSFSKADAAEAEEAAKDEILVTAHQQHGAVATDIPPQVTINSAAISALGAADLQEVFDLFAPEFRNGQSAPGKAGDTPIVLVNGQRIAGFAAIKDLPPEAIRRIEVYPEKVALQYGYDASQKVVNVVLRSNYRALTLLGRYTAAPENWRGVYRAKADLLRIGENSHWNLDLDYAHQDPIYSGTTLADPGATDTSVPAHTLATQSDDLTISGDATRQMGGLTAELAGRLELHSLQSRLGLSDDDGALLVAQGSPDEISGPRYRSDQTVDAQTSLTLNGKLSEWHWSFIGKLDDTTRTIDTLDGPGRFDTIQLPSPGMLAHHCDGPADTGCVVTDQRTASGDFYLNGKLFALPAGSASASIRTGFVLSGIRSEAPGAGEYQTLNRNEGNVQANLDLPVTTARSPIGKLTVGLNGEARHLSDFGTLTTIGSSLQWTPIKPIEIVASARREEQAPDLTQLAQGLLVTPDLREFDFVTGQTSIVQQTVGGNPALDRERARIADIRAQITPLANLQLSAEYTIEHDRNPIFNVTAATAETDAAFPDSFTRNADGYLTAVDDRPVNLYSRDQQRIRWGLNYSTAFGPANPAPGRDGKPIARDQFQIALYDTWRLQDDVRLQEGSPRLDLLDGDFISDTGGTPRHELELQTTVATRLWSADINARWQAPTHVMAGPLADEDLTFSQGVTLDLRLQLNMGEIGWLSRALPFLRGKLNISADNILGAHATVHDARGVVPSAYSESYINPTGRTFRITLRKRFH</sequence>
<feature type="signal peptide" evidence="5">
    <location>
        <begin position="1"/>
        <end position="29"/>
    </location>
</feature>
<comment type="caution">
    <text evidence="6">The sequence shown here is derived from an EMBL/GenBank/DDBJ whole genome shotgun (WGS) entry which is preliminary data.</text>
</comment>
<comment type="subcellular location">
    <subcellularLocation>
        <location evidence="1">Cell outer membrane</location>
    </subcellularLocation>
</comment>
<dbReference type="Gene3D" id="2.40.170.20">
    <property type="entry name" value="TonB-dependent receptor, beta-barrel domain"/>
    <property type="match status" value="1"/>
</dbReference>
<dbReference type="RefSeq" id="WP_281042819.1">
    <property type="nucleotide sequence ID" value="NZ_JARYGZ010000001.1"/>
</dbReference>
<evidence type="ECO:0000256" key="2">
    <source>
        <dbReference type="ARBA" id="ARBA00023136"/>
    </source>
</evidence>
<keyword evidence="3" id="KW-0998">Cell outer membrane</keyword>
<feature type="compositionally biased region" description="Low complexity" evidence="4">
    <location>
        <begin position="32"/>
        <end position="49"/>
    </location>
</feature>
<evidence type="ECO:0000256" key="3">
    <source>
        <dbReference type="ARBA" id="ARBA00023237"/>
    </source>
</evidence>
<gene>
    <name evidence="6" type="ORF">QGN17_01865</name>
</gene>
<evidence type="ECO:0000256" key="5">
    <source>
        <dbReference type="SAM" id="SignalP"/>
    </source>
</evidence>